<dbReference type="FunFam" id="3.40.50.1820:FF:000211">
    <property type="entry name" value="Carboxypeptidase"/>
    <property type="match status" value="1"/>
</dbReference>
<dbReference type="PANTHER" id="PTHR11802:SF201">
    <property type="entry name" value="CARBOXYPEPTIDASE"/>
    <property type="match status" value="1"/>
</dbReference>
<dbReference type="PRINTS" id="PR00724">
    <property type="entry name" value="CRBOXYPTASEC"/>
</dbReference>
<comment type="caution">
    <text evidence="3">The sequence shown here is derived from an EMBL/GenBank/DDBJ whole genome shotgun (WGS) entry which is preliminary data.</text>
</comment>
<accession>A0A2P6MWN2</accession>
<dbReference type="InterPro" id="IPR029058">
    <property type="entry name" value="AB_hydrolase_fold"/>
</dbReference>
<dbReference type="PROSITE" id="PS00131">
    <property type="entry name" value="CARBOXYPEPT_SER_SER"/>
    <property type="match status" value="1"/>
</dbReference>
<evidence type="ECO:0000256" key="2">
    <source>
        <dbReference type="RuleBase" id="RU361156"/>
    </source>
</evidence>
<dbReference type="Gene3D" id="3.40.50.1820">
    <property type="entry name" value="alpha/beta hydrolase"/>
    <property type="match status" value="1"/>
</dbReference>
<evidence type="ECO:0000313" key="4">
    <source>
        <dbReference type="Proteomes" id="UP000241769"/>
    </source>
</evidence>
<dbReference type="InterPro" id="IPR012337">
    <property type="entry name" value="RNaseH-like_sf"/>
</dbReference>
<reference evidence="3 4" key="1">
    <citation type="journal article" date="2018" name="Genome Biol. Evol.">
        <title>Multiple Roots of Fruiting Body Formation in Amoebozoa.</title>
        <authorList>
            <person name="Hillmann F."/>
            <person name="Forbes G."/>
            <person name="Novohradska S."/>
            <person name="Ferling I."/>
            <person name="Riege K."/>
            <person name="Groth M."/>
            <person name="Westermann M."/>
            <person name="Marz M."/>
            <person name="Spaller T."/>
            <person name="Winckler T."/>
            <person name="Schaap P."/>
            <person name="Glockner G."/>
        </authorList>
    </citation>
    <scope>NUCLEOTIDE SEQUENCE [LARGE SCALE GENOMIC DNA]</scope>
    <source>
        <strain evidence="3 4">Jena</strain>
    </source>
</reference>
<name>A0A2P6MWN2_9EUKA</name>
<dbReference type="SUPFAM" id="SSF53474">
    <property type="entry name" value="alpha/beta-Hydrolases"/>
    <property type="match status" value="1"/>
</dbReference>
<dbReference type="PANTHER" id="PTHR11802">
    <property type="entry name" value="SERINE PROTEASE FAMILY S10 SERINE CARBOXYPEPTIDASE"/>
    <property type="match status" value="1"/>
</dbReference>
<dbReference type="GO" id="GO:0006508">
    <property type="term" value="P:proteolysis"/>
    <property type="evidence" value="ECO:0007669"/>
    <property type="project" value="UniProtKB-KW"/>
</dbReference>
<dbReference type="InterPro" id="IPR036397">
    <property type="entry name" value="RNaseH_sf"/>
</dbReference>
<dbReference type="STRING" id="1890364.A0A2P6MWN2"/>
<dbReference type="Pfam" id="PF00450">
    <property type="entry name" value="Peptidase_S10"/>
    <property type="match status" value="1"/>
</dbReference>
<dbReference type="OrthoDB" id="17237at2759"/>
<dbReference type="InterPro" id="IPR001563">
    <property type="entry name" value="Peptidase_S10"/>
</dbReference>
<dbReference type="SUPFAM" id="SSF53098">
    <property type="entry name" value="Ribonuclease H-like"/>
    <property type="match status" value="1"/>
</dbReference>
<dbReference type="Proteomes" id="UP000241769">
    <property type="component" value="Unassembled WGS sequence"/>
</dbReference>
<dbReference type="Gene3D" id="3.30.420.10">
    <property type="entry name" value="Ribonuclease H-like superfamily/Ribonuclease H"/>
    <property type="match status" value="1"/>
</dbReference>
<dbReference type="EMBL" id="MDYQ01000351">
    <property type="protein sequence ID" value="PRP76107.1"/>
    <property type="molecule type" value="Genomic_DNA"/>
</dbReference>
<proteinExistence type="inferred from homology"/>
<keyword evidence="2" id="KW-0645">Protease</keyword>
<sequence length="645" mass="73196">MVTSQDTAKLFIDNVWKLHSTPMSIVSDRGPQFVAMFWKNFWTELGSPKNSSWRSKRRCTPMTVMVQIFASVEESKREHQNHPRKVLQQQMIETSDLVQFPGGEVPNHDSKPSFNTVEQRTLHDSCEKPSQMNGGHWRFLSSRRQDKLGHLLHLPLLNIDTNRCHVPVFQSIEPVTWFWLVVRVKYSYSINHRQLANESCGLNVSINFKQYAGYITVDKSINRRLFYWFVESQSSPTDDPVVLWLNGGPGCSSLGGFFTEHGPFRPNSDGKTVSINPYSWNRVANMLYLESPAGVGFSYSNQEEDYDLVGDKRTADDAYQFLLHFYEEYSEFQGNKFYVSGESYGGHYVPTLVERIRSGNTEEDGFKIPLTGFLVGNAWTDMPLDNLGAVFYWWSHGLISDQIYQSIIAQCGNFSDIGPLKRDTTGCESALSQASTVMNGINIYDIYVDVCQKSSAFKYVKQMARVGSKVHQALSVDINPPYQPCIDDFTSSYLNTKEVRKAIHATETKYRWTDCSGLINYNYSDVEKSVVPLYQEFFASGDLSILVFSGDVDAIVPHTGTTRWISTLGQSIVRPWTPWTDDEQQVGGFVVKYKDFTFATVRNAGSCDSTTSPRALNDKRNFIVHLSSDTSEKKPRMIINVGLPS</sequence>
<comment type="similarity">
    <text evidence="1 2">Belongs to the peptidase S10 family.</text>
</comment>
<keyword evidence="4" id="KW-1185">Reference proteome</keyword>
<dbReference type="AlphaFoldDB" id="A0A2P6MWN2"/>
<keyword evidence="2" id="KW-0378">Hydrolase</keyword>
<gene>
    <name evidence="3" type="ORF">PROFUN_15436</name>
</gene>
<evidence type="ECO:0000256" key="1">
    <source>
        <dbReference type="ARBA" id="ARBA00009431"/>
    </source>
</evidence>
<protein>
    <recommendedName>
        <fullName evidence="2">Carboxypeptidase</fullName>
        <ecNumber evidence="2">3.4.16.-</ecNumber>
    </recommendedName>
</protein>
<evidence type="ECO:0000313" key="3">
    <source>
        <dbReference type="EMBL" id="PRP76107.1"/>
    </source>
</evidence>
<dbReference type="InParanoid" id="A0A2P6MWN2"/>
<keyword evidence="2" id="KW-0121">Carboxypeptidase</keyword>
<dbReference type="EC" id="3.4.16.-" evidence="2"/>
<organism evidence="3 4">
    <name type="scientific">Planoprotostelium fungivorum</name>
    <dbReference type="NCBI Taxonomy" id="1890364"/>
    <lineage>
        <taxon>Eukaryota</taxon>
        <taxon>Amoebozoa</taxon>
        <taxon>Evosea</taxon>
        <taxon>Variosea</taxon>
        <taxon>Cavosteliida</taxon>
        <taxon>Cavosteliaceae</taxon>
        <taxon>Planoprotostelium</taxon>
    </lineage>
</organism>
<dbReference type="GO" id="GO:0004185">
    <property type="term" value="F:serine-type carboxypeptidase activity"/>
    <property type="evidence" value="ECO:0007669"/>
    <property type="project" value="UniProtKB-UniRule"/>
</dbReference>
<dbReference type="GO" id="GO:0003676">
    <property type="term" value="F:nucleic acid binding"/>
    <property type="evidence" value="ECO:0007669"/>
    <property type="project" value="InterPro"/>
</dbReference>
<dbReference type="InterPro" id="IPR018202">
    <property type="entry name" value="Ser_caboxypep_ser_AS"/>
</dbReference>